<dbReference type="EMBL" id="JAAVVK010000002">
    <property type="protein sequence ID" value="NKE38804.1"/>
    <property type="molecule type" value="Genomic_DNA"/>
</dbReference>
<keyword evidence="2 5" id="KW-0689">Ribosomal protein</keyword>
<evidence type="ECO:0000256" key="4">
    <source>
        <dbReference type="ARBA" id="ARBA00035202"/>
    </source>
</evidence>
<evidence type="ECO:0000313" key="7">
    <source>
        <dbReference type="Proteomes" id="UP000584587"/>
    </source>
</evidence>
<evidence type="ECO:0000256" key="5">
    <source>
        <dbReference type="HAMAP-Rule" id="MF_00362"/>
    </source>
</evidence>
<evidence type="ECO:0000313" key="6">
    <source>
        <dbReference type="EMBL" id="NKE38804.1"/>
    </source>
</evidence>
<dbReference type="GO" id="GO:0005840">
    <property type="term" value="C:ribosome"/>
    <property type="evidence" value="ECO:0007669"/>
    <property type="project" value="UniProtKB-KW"/>
</dbReference>
<proteinExistence type="inferred from homology"/>
<comment type="similarity">
    <text evidence="1 5">Belongs to the universal ribosomal protein uL10 family.</text>
</comment>
<dbReference type="PANTHER" id="PTHR11560">
    <property type="entry name" value="39S RIBOSOMAL PROTEIN L10, MITOCHONDRIAL"/>
    <property type="match status" value="1"/>
</dbReference>
<reference evidence="6 7" key="1">
    <citation type="submission" date="2020-04" db="EMBL/GenBank/DDBJ databases">
        <title>Complete genome sequence of Spiroplasma platyhelix ATCC 51748, an insect isolate.</title>
        <authorList>
            <person name="Green E.A."/>
            <person name="Klassen J.L."/>
        </authorList>
    </citation>
    <scope>NUCLEOTIDE SEQUENCE [LARGE SCALE GENOMIC DNA]</scope>
    <source>
        <strain evidence="6 7">PALS-1</strain>
    </source>
</reference>
<keyword evidence="5" id="KW-0694">RNA-binding</keyword>
<comment type="subunit">
    <text evidence="5">Part of the ribosomal stalk of the 50S ribosomal subunit. The N-terminus interacts with L11 and the large rRNA to form the base of the stalk. The C-terminus forms an elongated spine to which L12 dimers bind in a sequential fashion forming a multimeric L10(L12)X complex.</text>
</comment>
<dbReference type="NCBIfam" id="NF000955">
    <property type="entry name" value="PRK00099.1-1"/>
    <property type="match status" value="1"/>
</dbReference>
<dbReference type="InterPro" id="IPR047865">
    <property type="entry name" value="Ribosomal_uL10_bac_type"/>
</dbReference>
<dbReference type="SUPFAM" id="SSF160369">
    <property type="entry name" value="Ribosomal protein L10-like"/>
    <property type="match status" value="1"/>
</dbReference>
<organism evidence="6 7">
    <name type="scientific">Spiroplasma platyhelix PALS-1</name>
    <dbReference type="NCBI Taxonomy" id="1276218"/>
    <lineage>
        <taxon>Bacteria</taxon>
        <taxon>Bacillati</taxon>
        <taxon>Mycoplasmatota</taxon>
        <taxon>Mollicutes</taxon>
        <taxon>Entomoplasmatales</taxon>
        <taxon>Spiroplasmataceae</taxon>
        <taxon>Spiroplasma</taxon>
    </lineage>
</organism>
<evidence type="ECO:0000256" key="2">
    <source>
        <dbReference type="ARBA" id="ARBA00022980"/>
    </source>
</evidence>
<evidence type="ECO:0000256" key="3">
    <source>
        <dbReference type="ARBA" id="ARBA00023274"/>
    </source>
</evidence>
<dbReference type="GO" id="GO:1990904">
    <property type="term" value="C:ribonucleoprotein complex"/>
    <property type="evidence" value="ECO:0007669"/>
    <property type="project" value="UniProtKB-KW"/>
</dbReference>
<protein>
    <recommendedName>
        <fullName evidence="4 5">Large ribosomal subunit protein uL10</fullName>
    </recommendedName>
</protein>
<keyword evidence="7" id="KW-1185">Reference proteome</keyword>
<sequence>MRPAMVEKQKIIDQIHGQITKAKTTIVVQFQGLDVSSLSELRKELRDAGAEIKIYKNNLFDRALANTEFTDLSKELIGPNAFVFGFENDLSTAKVLANFAKKNKILKLKAGIFENQVINSQKLVVIASLPPKETLLSMMLSCLQAPVQKLAATIKAVAEQKEASNN</sequence>
<dbReference type="GO" id="GO:0006412">
    <property type="term" value="P:translation"/>
    <property type="evidence" value="ECO:0007669"/>
    <property type="project" value="UniProtKB-UniRule"/>
</dbReference>
<dbReference type="Proteomes" id="UP000584587">
    <property type="component" value="Unassembled WGS sequence"/>
</dbReference>
<dbReference type="Pfam" id="PF00466">
    <property type="entry name" value="Ribosomal_L10"/>
    <property type="match status" value="1"/>
</dbReference>
<accession>A0A846U1B9</accession>
<comment type="caution">
    <text evidence="6">The sequence shown here is derived from an EMBL/GenBank/DDBJ whole genome shotgun (WGS) entry which is preliminary data.</text>
</comment>
<comment type="function">
    <text evidence="5">Forms part of the ribosomal stalk, playing a central role in the interaction of the ribosome with GTP-bound translation factors.</text>
</comment>
<dbReference type="Gene3D" id="3.30.70.1730">
    <property type="match status" value="1"/>
</dbReference>
<evidence type="ECO:0000256" key="1">
    <source>
        <dbReference type="ARBA" id="ARBA00008889"/>
    </source>
</evidence>
<keyword evidence="3 5" id="KW-0687">Ribonucleoprotein</keyword>
<dbReference type="RefSeq" id="WP_168105274.1">
    <property type="nucleotide sequence ID" value="NZ_CP051215.1"/>
</dbReference>
<dbReference type="InterPro" id="IPR001790">
    <property type="entry name" value="Ribosomal_uL10"/>
</dbReference>
<dbReference type="InterPro" id="IPR022973">
    <property type="entry name" value="Ribosomal_uL10_bac"/>
</dbReference>
<dbReference type="GO" id="GO:0070180">
    <property type="term" value="F:large ribosomal subunit rRNA binding"/>
    <property type="evidence" value="ECO:0007669"/>
    <property type="project" value="UniProtKB-UniRule"/>
</dbReference>
<dbReference type="HAMAP" id="MF_00362">
    <property type="entry name" value="Ribosomal_uL10"/>
    <property type="match status" value="1"/>
</dbReference>
<keyword evidence="5" id="KW-0699">rRNA-binding</keyword>
<dbReference type="InterPro" id="IPR043141">
    <property type="entry name" value="Ribosomal_uL10-like_sf"/>
</dbReference>
<name>A0A846U1B9_9MOLU</name>
<dbReference type="CDD" id="cd05797">
    <property type="entry name" value="Ribosomal_L10"/>
    <property type="match status" value="1"/>
</dbReference>
<gene>
    <name evidence="5" type="primary">rplJ</name>
    <name evidence="6" type="ORF">HER12_03490</name>
</gene>
<dbReference type="AlphaFoldDB" id="A0A846U1B9"/>